<dbReference type="Ensembl" id="ENSPSTT00000000698.1">
    <property type="protein sequence ID" value="ENSPSTP00000000663.1"/>
    <property type="gene ID" value="ENSPSTG00000000575.1"/>
</dbReference>
<evidence type="ECO:0000313" key="2">
    <source>
        <dbReference type="Ensembl" id="ENSPSTP00000000663.1"/>
    </source>
</evidence>
<feature type="compositionally biased region" description="Low complexity" evidence="1">
    <location>
        <begin position="305"/>
        <end position="322"/>
    </location>
</feature>
<feature type="region of interest" description="Disordered" evidence="1">
    <location>
        <begin position="1"/>
        <end position="149"/>
    </location>
</feature>
<feature type="compositionally biased region" description="Basic and acidic residues" evidence="1">
    <location>
        <begin position="61"/>
        <end position="72"/>
    </location>
</feature>
<organism evidence="2 3">
    <name type="scientific">Pavo cristatus</name>
    <name type="common">Indian peafowl</name>
    <name type="synonym">Blue peafowl</name>
    <dbReference type="NCBI Taxonomy" id="9049"/>
    <lineage>
        <taxon>Eukaryota</taxon>
        <taxon>Metazoa</taxon>
        <taxon>Chordata</taxon>
        <taxon>Craniata</taxon>
        <taxon>Vertebrata</taxon>
        <taxon>Euteleostomi</taxon>
        <taxon>Archelosauria</taxon>
        <taxon>Archosauria</taxon>
        <taxon>Dinosauria</taxon>
        <taxon>Saurischia</taxon>
        <taxon>Theropoda</taxon>
        <taxon>Coelurosauria</taxon>
        <taxon>Aves</taxon>
        <taxon>Neognathae</taxon>
        <taxon>Galloanserae</taxon>
        <taxon>Galliformes</taxon>
        <taxon>Phasianidae</taxon>
        <taxon>Phasianinae</taxon>
        <taxon>Pavo</taxon>
    </lineage>
</organism>
<feature type="compositionally biased region" description="Basic residues" evidence="1">
    <location>
        <begin position="238"/>
        <end position="251"/>
    </location>
</feature>
<feature type="compositionally biased region" description="Low complexity" evidence="1">
    <location>
        <begin position="219"/>
        <end position="236"/>
    </location>
</feature>
<feature type="compositionally biased region" description="Low complexity" evidence="1">
    <location>
        <begin position="73"/>
        <end position="85"/>
    </location>
</feature>
<sequence>MHRKPVETGGGGMSGTEEKMKHGRFLCGSTAGSGARSRRNARLFPLIPAGRAAAAGNGRPDGADGPERERRAAAGARLLAASPRGHPQRGERRQRKRGREAGGEGERKRRKFTATGRTAGAGAVRGLRGPHPGPVPAAGVSRPGVARRLPQVRRVRAAAGRDLHVLPARRQGLLQAGLRQALRHQVRAVPGGLQQQRPGDARPRPRLPPGVLPLRRLRPPAAARGSVLPAGAGPALPRRPRAAPRRRRRPRAPQPRAAARAPRRYRHAPPAHRCRSSGRAGGLRAAVGGGADGARPPSLPPSLSPPRRAGARTAARPAAAVAQSGREDHPRADGAEREAATHAADLLRRQPETRRPDEGAAGGDDGAQPARHPRLVPEQALQGQEEVHPHEAAPAAAAQRQDEPAGPHRDAAGGRQPRPARERRAGQRGGGADLPAALEGAQRLRAAERPGAARRLPAAGLLLRVRLFGHVFRQRRDLAVLPAPRHPQQHGAQPGRDVRPPGPRRRGTSACRAPCMRHPAPRRAQRAGRAPLSFNYSYLKPN</sequence>
<keyword evidence="3" id="KW-1185">Reference proteome</keyword>
<feature type="region of interest" description="Disordered" evidence="1">
    <location>
        <begin position="188"/>
        <end position="434"/>
    </location>
</feature>
<dbReference type="Proteomes" id="UP000694428">
    <property type="component" value="Unplaced"/>
</dbReference>
<reference evidence="2" key="1">
    <citation type="submission" date="2025-08" db="UniProtKB">
        <authorList>
            <consortium name="Ensembl"/>
        </authorList>
    </citation>
    <scope>IDENTIFICATION</scope>
</reference>
<feature type="compositionally biased region" description="Basic and acidic residues" evidence="1">
    <location>
        <begin position="325"/>
        <end position="358"/>
    </location>
</feature>
<feature type="region of interest" description="Disordered" evidence="1">
    <location>
        <begin position="480"/>
        <end position="542"/>
    </location>
</feature>
<name>A0A8C9EIP1_PAVCR</name>
<feature type="compositionally biased region" description="Basic residues" evidence="1">
    <location>
        <begin position="261"/>
        <end position="276"/>
    </location>
</feature>
<evidence type="ECO:0000256" key="1">
    <source>
        <dbReference type="SAM" id="MobiDB-lite"/>
    </source>
</evidence>
<reference evidence="2" key="2">
    <citation type="submission" date="2025-09" db="UniProtKB">
        <authorList>
            <consortium name="Ensembl"/>
        </authorList>
    </citation>
    <scope>IDENTIFICATION</scope>
</reference>
<accession>A0A8C9EIP1</accession>
<evidence type="ECO:0000313" key="3">
    <source>
        <dbReference type="Proteomes" id="UP000694428"/>
    </source>
</evidence>
<feature type="compositionally biased region" description="Low complexity" evidence="1">
    <location>
        <begin position="113"/>
        <end position="140"/>
    </location>
</feature>
<proteinExistence type="predicted"/>
<feature type="compositionally biased region" description="Basic and acidic residues" evidence="1">
    <location>
        <begin position="400"/>
        <end position="412"/>
    </location>
</feature>
<dbReference type="AlphaFoldDB" id="A0A8C9EIP1"/>
<protein>
    <submittedName>
        <fullName evidence="2">Uncharacterized protein</fullName>
    </submittedName>
</protein>
<feature type="compositionally biased region" description="Low complexity" evidence="1">
    <location>
        <begin position="48"/>
        <end position="60"/>
    </location>
</feature>